<feature type="transmembrane region" description="Helical" evidence="1">
    <location>
        <begin position="126"/>
        <end position="147"/>
    </location>
</feature>
<gene>
    <name evidence="2" type="ORF">GGR42_000944</name>
</gene>
<comment type="caution">
    <text evidence="2">The sequence shown here is derived from an EMBL/GenBank/DDBJ whole genome shotgun (WGS) entry which is preliminary data.</text>
</comment>
<protein>
    <submittedName>
        <fullName evidence="2">Magnesium-transporting ATPase (P-type)</fullName>
    </submittedName>
</protein>
<keyword evidence="1" id="KW-0812">Transmembrane</keyword>
<dbReference type="RefSeq" id="WP_167961318.1">
    <property type="nucleotide sequence ID" value="NZ_JAATJJ010000001.1"/>
</dbReference>
<proteinExistence type="predicted"/>
<feature type="transmembrane region" description="Helical" evidence="1">
    <location>
        <begin position="171"/>
        <end position="198"/>
    </location>
</feature>
<sequence>MMDELELLKKDWEKKEESLPKLSFDQIHKMLWKKSSSIVRWILIISILELALPHLLYLLPSTKKNFEVYHNLGLNNILVALSIIQYLVVFYFIYQFYTRYKEISVLDDAKSLMSKIIKTRRTVKHYVIFCLVSLFITCVILVIGIYLTDNISDIFPIPESKNVSPEKFKRILLWSMSIFSIVIVFVMGGIYFLLYGLLLRKLKRNYKELKQLEV</sequence>
<feature type="transmembrane region" description="Helical" evidence="1">
    <location>
        <begin position="38"/>
        <end position="57"/>
    </location>
</feature>
<dbReference type="Proteomes" id="UP000590442">
    <property type="component" value="Unassembled WGS sequence"/>
</dbReference>
<feature type="transmembrane region" description="Helical" evidence="1">
    <location>
        <begin position="77"/>
        <end position="94"/>
    </location>
</feature>
<dbReference type="EMBL" id="JAATJJ010000001">
    <property type="protein sequence ID" value="NJB70482.1"/>
    <property type="molecule type" value="Genomic_DNA"/>
</dbReference>
<keyword evidence="1" id="KW-0472">Membrane</keyword>
<accession>A0A846QV89</accession>
<keyword evidence="3" id="KW-1185">Reference proteome</keyword>
<keyword evidence="1" id="KW-1133">Transmembrane helix</keyword>
<evidence type="ECO:0000313" key="2">
    <source>
        <dbReference type="EMBL" id="NJB70482.1"/>
    </source>
</evidence>
<evidence type="ECO:0000256" key="1">
    <source>
        <dbReference type="SAM" id="Phobius"/>
    </source>
</evidence>
<evidence type="ECO:0000313" key="3">
    <source>
        <dbReference type="Proteomes" id="UP000590442"/>
    </source>
</evidence>
<dbReference type="AlphaFoldDB" id="A0A846QV89"/>
<reference evidence="2 3" key="1">
    <citation type="submission" date="2020-03" db="EMBL/GenBank/DDBJ databases">
        <title>Genomic Encyclopedia of Type Strains, Phase IV (KMG-IV): sequencing the most valuable type-strain genomes for metagenomic binning, comparative biology and taxonomic classification.</title>
        <authorList>
            <person name="Goeker M."/>
        </authorList>
    </citation>
    <scope>NUCLEOTIDE SEQUENCE [LARGE SCALE GENOMIC DNA]</scope>
    <source>
        <strain evidence="2 3">DSM 29762</strain>
    </source>
</reference>
<name>A0A846QV89_9FLAO</name>
<organism evidence="2 3">
    <name type="scientific">Saonia flava</name>
    <dbReference type="NCBI Taxonomy" id="523696"/>
    <lineage>
        <taxon>Bacteria</taxon>
        <taxon>Pseudomonadati</taxon>
        <taxon>Bacteroidota</taxon>
        <taxon>Flavobacteriia</taxon>
        <taxon>Flavobacteriales</taxon>
        <taxon>Flavobacteriaceae</taxon>
        <taxon>Saonia</taxon>
    </lineage>
</organism>